<comment type="caution">
    <text evidence="4">The sequence shown here is derived from an EMBL/GenBank/DDBJ whole genome shotgun (WGS) entry which is preliminary data.</text>
</comment>
<dbReference type="InterPro" id="IPR033551">
    <property type="entry name" value="DRC7/lobo"/>
</dbReference>
<dbReference type="EMBL" id="JAXCGZ010001175">
    <property type="protein sequence ID" value="KAK7085324.1"/>
    <property type="molecule type" value="Genomic_DNA"/>
</dbReference>
<evidence type="ECO:0000256" key="1">
    <source>
        <dbReference type="SAM" id="MobiDB-lite"/>
    </source>
</evidence>
<feature type="compositionally biased region" description="Basic and acidic residues" evidence="1">
    <location>
        <begin position="695"/>
        <end position="716"/>
    </location>
</feature>
<dbReference type="GO" id="GO:0031514">
    <property type="term" value="C:motile cilium"/>
    <property type="evidence" value="ECO:0007669"/>
    <property type="project" value="TreeGrafter"/>
</dbReference>
<evidence type="ECO:0000259" key="2">
    <source>
        <dbReference type="Pfam" id="PF24656"/>
    </source>
</evidence>
<dbReference type="GO" id="GO:0030317">
    <property type="term" value="P:flagellated sperm motility"/>
    <property type="evidence" value="ECO:0007669"/>
    <property type="project" value="TreeGrafter"/>
</dbReference>
<sequence>MTEDIASRLPKHNRAEQSILSHIASFRRQYNSLYPRGPLLLLTAKNENHCMKSIISFVVPSLVPYEELLNISSVAQILADLITYLPPSADSHSLPTRLQSPAVVVEEQKGSGAECAIVTASILLGAGYSAFVVQGNALKTLVSADTSSKTCPYLEAEEKVATTPEDTATSKYTVRPPPDMRSKYMLIMEERARRKQALEEDACNKKKKIKKFDAVRRRTESDSLAVLHFWVLVLPPNRGITTPTFVEPTTGQVIPVSYNHPYRCIHAVFNHSNYWASIHYDKSISSDMFNISDHFAWMALLPEFMQPSAKVVKPSSSTKSQTRTDEETPDNADLQSRATQKDTENLAIKELKGERTKKLKVPKTWARPVVIREEALHLRFPNGWREEVYKGVLVRRYSPFTHQRGATLIMTLYNSKDSKIEVREEFQQRQDGLITRITNLVTGAVVEKFAKSRKDTLKCHEYWRSPSSLAERAKDDGMRNPFGASISENKDDASCKERFLFHSKFRVDAVRCRIIGSSKWREEFDERPDLLLARTVNFVSSDPTPPRAIQMIEEEFGCPEDVDPHTAVQKRVFQMFEGRILLVYHYGKHRLLQPTRSFIKPADSRTTTLSPDMTHGFQPDPSVEEVPLPQLWNTLQAEMEAEARVREEVRKGVEETAAIRAARVGEEKRTVLLPDLFDIDKNETVQYILQERRYQETHRNETEKKKKEEREGKVDTVEPYMPLLL</sequence>
<dbReference type="InterPro" id="IPR056290">
    <property type="entry name" value="CEPT76/DRC7_peptidase-like_dom"/>
</dbReference>
<feature type="region of interest" description="Disordered" evidence="1">
    <location>
        <begin position="695"/>
        <end position="718"/>
    </location>
</feature>
<dbReference type="Pfam" id="PF24656">
    <property type="entry name" value="CEPT76_peptidase"/>
    <property type="match status" value="1"/>
</dbReference>
<accession>A0AAN8XVV6</accession>
<dbReference type="InterPro" id="IPR056291">
    <property type="entry name" value="MORN_DRC7"/>
</dbReference>
<dbReference type="Pfam" id="PF24667">
    <property type="entry name" value="MORN_DRC7"/>
    <property type="match status" value="2"/>
</dbReference>
<keyword evidence="5" id="KW-1185">Reference proteome</keyword>
<dbReference type="AlphaFoldDB" id="A0AAN8XVV6"/>
<feature type="domain" description="Dynein regulatory complex subunit 7 MORN" evidence="3">
    <location>
        <begin position="494"/>
        <end position="671"/>
    </location>
</feature>
<reference evidence="4 5" key="1">
    <citation type="submission" date="2023-11" db="EMBL/GenBank/DDBJ databases">
        <title>Halocaridina rubra genome assembly.</title>
        <authorList>
            <person name="Smith C."/>
        </authorList>
    </citation>
    <scope>NUCLEOTIDE SEQUENCE [LARGE SCALE GENOMIC DNA]</scope>
    <source>
        <strain evidence="4">EP-1</strain>
        <tissue evidence="4">Whole</tissue>
    </source>
</reference>
<feature type="domain" description="CEP76/DRC7 peptidase-like" evidence="2">
    <location>
        <begin position="228"/>
        <end position="300"/>
    </location>
</feature>
<evidence type="ECO:0000313" key="5">
    <source>
        <dbReference type="Proteomes" id="UP001381693"/>
    </source>
</evidence>
<evidence type="ECO:0000259" key="3">
    <source>
        <dbReference type="Pfam" id="PF24667"/>
    </source>
</evidence>
<proteinExistence type="predicted"/>
<protein>
    <submittedName>
        <fullName evidence="4">Uncharacterized protein</fullName>
    </submittedName>
</protein>
<dbReference type="PANTHER" id="PTHR35249">
    <property type="entry name" value="DYNEIN REGULATORY COMPLEX SUBUNIT 7"/>
    <property type="match status" value="1"/>
</dbReference>
<name>A0AAN8XVV6_HALRR</name>
<dbReference type="Proteomes" id="UP001381693">
    <property type="component" value="Unassembled WGS sequence"/>
</dbReference>
<evidence type="ECO:0000313" key="4">
    <source>
        <dbReference type="EMBL" id="KAK7085324.1"/>
    </source>
</evidence>
<dbReference type="PANTHER" id="PTHR35249:SF2">
    <property type="entry name" value="DYNEIN REGULATORY COMPLEX SUBUNIT 7"/>
    <property type="match status" value="1"/>
</dbReference>
<organism evidence="4 5">
    <name type="scientific">Halocaridina rubra</name>
    <name type="common">Hawaiian red shrimp</name>
    <dbReference type="NCBI Taxonomy" id="373956"/>
    <lineage>
        <taxon>Eukaryota</taxon>
        <taxon>Metazoa</taxon>
        <taxon>Ecdysozoa</taxon>
        <taxon>Arthropoda</taxon>
        <taxon>Crustacea</taxon>
        <taxon>Multicrustacea</taxon>
        <taxon>Malacostraca</taxon>
        <taxon>Eumalacostraca</taxon>
        <taxon>Eucarida</taxon>
        <taxon>Decapoda</taxon>
        <taxon>Pleocyemata</taxon>
        <taxon>Caridea</taxon>
        <taxon>Atyoidea</taxon>
        <taxon>Atyidae</taxon>
        <taxon>Halocaridina</taxon>
    </lineage>
</organism>
<feature type="region of interest" description="Disordered" evidence="1">
    <location>
        <begin position="311"/>
        <end position="343"/>
    </location>
</feature>
<feature type="non-terminal residue" evidence="4">
    <location>
        <position position="725"/>
    </location>
</feature>
<feature type="domain" description="Dynein regulatory complex subunit 7 MORN" evidence="3">
    <location>
        <begin position="381"/>
        <end position="465"/>
    </location>
</feature>
<gene>
    <name evidence="4" type="ORF">SK128_024622</name>
</gene>